<protein>
    <submittedName>
        <fullName evidence="1">Uncharacterized protein</fullName>
    </submittedName>
</protein>
<sequence>MGLTSDSEKQLLIETYLEPLTRTCPAQMKDSVSELREDAWSVGSLLLPERSARRRATCQHLKMIRDVCPERCS</sequence>
<keyword evidence="2" id="KW-1185">Reference proteome</keyword>
<gene>
    <name evidence="1" type="ORF">ILYODFUR_014634</name>
</gene>
<reference evidence="1 2" key="1">
    <citation type="submission" date="2021-06" db="EMBL/GenBank/DDBJ databases">
        <authorList>
            <person name="Palmer J.M."/>
        </authorList>
    </citation>
    <scope>NUCLEOTIDE SEQUENCE [LARGE SCALE GENOMIC DNA]</scope>
    <source>
        <strain evidence="2">if_2019</strain>
        <tissue evidence="1">Muscle</tissue>
    </source>
</reference>
<evidence type="ECO:0000313" key="1">
    <source>
        <dbReference type="EMBL" id="MEQ2244196.1"/>
    </source>
</evidence>
<comment type="caution">
    <text evidence="1">The sequence shown here is derived from an EMBL/GenBank/DDBJ whole genome shotgun (WGS) entry which is preliminary data.</text>
</comment>
<dbReference type="Proteomes" id="UP001482620">
    <property type="component" value="Unassembled WGS sequence"/>
</dbReference>
<evidence type="ECO:0000313" key="2">
    <source>
        <dbReference type="Proteomes" id="UP001482620"/>
    </source>
</evidence>
<name>A0ABV0UHI0_9TELE</name>
<dbReference type="EMBL" id="JAHRIQ010070755">
    <property type="protein sequence ID" value="MEQ2244196.1"/>
    <property type="molecule type" value="Genomic_DNA"/>
</dbReference>
<organism evidence="1 2">
    <name type="scientific">Ilyodon furcidens</name>
    <name type="common">goldbreast splitfin</name>
    <dbReference type="NCBI Taxonomy" id="33524"/>
    <lineage>
        <taxon>Eukaryota</taxon>
        <taxon>Metazoa</taxon>
        <taxon>Chordata</taxon>
        <taxon>Craniata</taxon>
        <taxon>Vertebrata</taxon>
        <taxon>Euteleostomi</taxon>
        <taxon>Actinopterygii</taxon>
        <taxon>Neopterygii</taxon>
        <taxon>Teleostei</taxon>
        <taxon>Neoteleostei</taxon>
        <taxon>Acanthomorphata</taxon>
        <taxon>Ovalentaria</taxon>
        <taxon>Atherinomorphae</taxon>
        <taxon>Cyprinodontiformes</taxon>
        <taxon>Goodeidae</taxon>
        <taxon>Ilyodon</taxon>
    </lineage>
</organism>
<accession>A0ABV0UHI0</accession>
<proteinExistence type="predicted"/>